<organism evidence="2 3">
    <name type="scientific">Glossina palpalis gambiensis</name>
    <dbReference type="NCBI Taxonomy" id="67801"/>
    <lineage>
        <taxon>Eukaryota</taxon>
        <taxon>Metazoa</taxon>
        <taxon>Ecdysozoa</taxon>
        <taxon>Arthropoda</taxon>
        <taxon>Hexapoda</taxon>
        <taxon>Insecta</taxon>
        <taxon>Pterygota</taxon>
        <taxon>Neoptera</taxon>
        <taxon>Endopterygota</taxon>
        <taxon>Diptera</taxon>
        <taxon>Brachycera</taxon>
        <taxon>Muscomorpha</taxon>
        <taxon>Hippoboscoidea</taxon>
        <taxon>Glossinidae</taxon>
        <taxon>Glossina</taxon>
    </lineage>
</organism>
<sequence length="205" mass="22572">MRLDMSKDQKASAIIDSLKWQLPFTKDLEPRQYNQSLAKHFVIFSDAGIANYQNEKIENGKSFKRSVYSIFRLRSLIKARKSSSLKWHCMIVLLSCTILYSLLPLALPMPLPPVAAPIPAEVVAVPILEEPPQLPVAAIAPVMRRCRRGRGAPTAVAAATDEEDVEVVLAVEIRDLISYSASLLLSDGQLNPFSSSSSTVACEYA</sequence>
<accession>A0A1B0BDZ0</accession>
<reference evidence="2" key="2">
    <citation type="submission" date="2020-05" db="UniProtKB">
        <authorList>
            <consortium name="EnsemblMetazoa"/>
        </authorList>
    </citation>
    <scope>IDENTIFICATION</scope>
    <source>
        <strain evidence="2">IAEA</strain>
    </source>
</reference>
<evidence type="ECO:0000313" key="3">
    <source>
        <dbReference type="Proteomes" id="UP000092460"/>
    </source>
</evidence>
<keyword evidence="1" id="KW-1133">Transmembrane helix</keyword>
<keyword evidence="1" id="KW-0472">Membrane</keyword>
<evidence type="ECO:0000256" key="1">
    <source>
        <dbReference type="SAM" id="Phobius"/>
    </source>
</evidence>
<keyword evidence="1" id="KW-0812">Transmembrane</keyword>
<dbReference type="AlphaFoldDB" id="A0A1B0BDZ0"/>
<dbReference type="VEuPathDB" id="VectorBase:GPPI026976"/>
<feature type="transmembrane region" description="Helical" evidence="1">
    <location>
        <begin position="87"/>
        <end position="107"/>
    </location>
</feature>
<reference evidence="3" key="1">
    <citation type="submission" date="2015-01" db="EMBL/GenBank/DDBJ databases">
        <authorList>
            <person name="Aksoy S."/>
            <person name="Warren W."/>
            <person name="Wilson R.K."/>
        </authorList>
    </citation>
    <scope>NUCLEOTIDE SEQUENCE [LARGE SCALE GENOMIC DNA]</scope>
    <source>
        <strain evidence="3">IAEA</strain>
    </source>
</reference>
<evidence type="ECO:0000313" key="2">
    <source>
        <dbReference type="EnsemblMetazoa" id="GPPI026976-PA"/>
    </source>
</evidence>
<dbReference type="EMBL" id="JXJN01012733">
    <property type="status" value="NOT_ANNOTATED_CDS"/>
    <property type="molecule type" value="Genomic_DNA"/>
</dbReference>
<dbReference type="Proteomes" id="UP000092460">
    <property type="component" value="Unassembled WGS sequence"/>
</dbReference>
<name>A0A1B0BDZ0_9MUSC</name>
<proteinExistence type="predicted"/>
<dbReference type="EnsemblMetazoa" id="GPPI026976-RA">
    <property type="protein sequence ID" value="GPPI026976-PA"/>
    <property type="gene ID" value="GPPI026976"/>
</dbReference>
<keyword evidence="3" id="KW-1185">Reference proteome</keyword>
<protein>
    <submittedName>
        <fullName evidence="2">Uncharacterized protein</fullName>
    </submittedName>
</protein>